<name>A0A495XHI0_9PSEU</name>
<dbReference type="OrthoDB" id="9809635at2"/>
<dbReference type="PANTHER" id="PTHR46825">
    <property type="entry name" value="D-ALANYL-D-ALANINE-CARBOXYPEPTIDASE/ENDOPEPTIDASE AMPH"/>
    <property type="match status" value="1"/>
</dbReference>
<dbReference type="Pfam" id="PF00144">
    <property type="entry name" value="Beta-lactamase"/>
    <property type="match status" value="1"/>
</dbReference>
<feature type="chain" id="PRO_5019725855" evidence="1">
    <location>
        <begin position="27"/>
        <end position="387"/>
    </location>
</feature>
<reference evidence="3 4" key="1">
    <citation type="submission" date="2018-10" db="EMBL/GenBank/DDBJ databases">
        <title>Sequencing the genomes of 1000 actinobacteria strains.</title>
        <authorList>
            <person name="Klenk H.-P."/>
        </authorList>
    </citation>
    <scope>NUCLEOTIDE SEQUENCE [LARGE SCALE GENOMIC DNA]</scope>
    <source>
        <strain evidence="3 4">DSM 43911</strain>
    </source>
</reference>
<dbReference type="AlphaFoldDB" id="A0A495XHI0"/>
<dbReference type="InterPro" id="IPR001466">
    <property type="entry name" value="Beta-lactam-related"/>
</dbReference>
<accession>A0A495XHI0</accession>
<keyword evidence="1" id="KW-0732">Signal</keyword>
<keyword evidence="4" id="KW-1185">Reference proteome</keyword>
<dbReference type="PANTHER" id="PTHR46825:SF9">
    <property type="entry name" value="BETA-LACTAMASE-RELATED DOMAIN-CONTAINING PROTEIN"/>
    <property type="match status" value="1"/>
</dbReference>
<dbReference type="EMBL" id="RBXR01000001">
    <property type="protein sequence ID" value="RKT72636.1"/>
    <property type="molecule type" value="Genomic_DNA"/>
</dbReference>
<proteinExistence type="predicted"/>
<evidence type="ECO:0000313" key="3">
    <source>
        <dbReference type="EMBL" id="RKT72636.1"/>
    </source>
</evidence>
<comment type="caution">
    <text evidence="3">The sequence shown here is derived from an EMBL/GenBank/DDBJ whole genome shotgun (WGS) entry which is preliminary data.</text>
</comment>
<dbReference type="Gene3D" id="3.40.710.10">
    <property type="entry name" value="DD-peptidase/beta-lactamase superfamily"/>
    <property type="match status" value="1"/>
</dbReference>
<sequence length="387" mass="40872">MRIKRGSLVAGAVAALLAVGAGSAQADLGAPSTLAEVDTAKAAQYLHSSLNGKAMGYAFAIAEDGLLAQKGSDGTARVDKGTSFTPNSRIEIASATKNVVAAALLKVTEAAGLTPDALIWPYLPPDMRSTATAGWQSVKIKDILGHTSGLGQFIGSQPKSEQDKMNARYDGIKYAMSVAPVGTGQAYDYENENYAVARVVLTRLWYLTETDPSVGVPQWIQPGGAPWSLAYINRYLFKPAGIAAVDCLSADPQNDALGHMTRTSQTGNLLEMSGVAYEACASYRGLRMSAIDLVRWQVYLRHGTIVSQQVRLWMDTVETGAKGLGWTYVANGTRAHGGDYNNTLGRVVTCHGKFTDNVEASLVVNSGIDGGANPCSLLAAAIQYASS</sequence>
<dbReference type="RefSeq" id="WP_147459391.1">
    <property type="nucleotide sequence ID" value="NZ_JBIUBA010000021.1"/>
</dbReference>
<organism evidence="3 4">
    <name type="scientific">Saccharothrix variisporea</name>
    <dbReference type="NCBI Taxonomy" id="543527"/>
    <lineage>
        <taxon>Bacteria</taxon>
        <taxon>Bacillati</taxon>
        <taxon>Actinomycetota</taxon>
        <taxon>Actinomycetes</taxon>
        <taxon>Pseudonocardiales</taxon>
        <taxon>Pseudonocardiaceae</taxon>
        <taxon>Saccharothrix</taxon>
    </lineage>
</organism>
<evidence type="ECO:0000259" key="2">
    <source>
        <dbReference type="Pfam" id="PF00144"/>
    </source>
</evidence>
<evidence type="ECO:0000256" key="1">
    <source>
        <dbReference type="SAM" id="SignalP"/>
    </source>
</evidence>
<dbReference type="InterPro" id="IPR012338">
    <property type="entry name" value="Beta-lactam/transpept-like"/>
</dbReference>
<feature type="signal peptide" evidence="1">
    <location>
        <begin position="1"/>
        <end position="26"/>
    </location>
</feature>
<evidence type="ECO:0000313" key="4">
    <source>
        <dbReference type="Proteomes" id="UP000272729"/>
    </source>
</evidence>
<dbReference type="SUPFAM" id="SSF56601">
    <property type="entry name" value="beta-lactamase/transpeptidase-like"/>
    <property type="match status" value="1"/>
</dbReference>
<dbReference type="InterPro" id="IPR050491">
    <property type="entry name" value="AmpC-like"/>
</dbReference>
<feature type="domain" description="Beta-lactamase-related" evidence="2">
    <location>
        <begin position="52"/>
        <end position="338"/>
    </location>
</feature>
<gene>
    <name evidence="3" type="ORF">DFJ66_5957</name>
</gene>
<protein>
    <submittedName>
        <fullName evidence="3">CubicO group peptidase (Beta-lactamase class C family)</fullName>
    </submittedName>
</protein>
<dbReference type="Proteomes" id="UP000272729">
    <property type="component" value="Unassembled WGS sequence"/>
</dbReference>